<feature type="compositionally biased region" description="Polar residues" evidence="1">
    <location>
        <begin position="88"/>
        <end position="98"/>
    </location>
</feature>
<dbReference type="Proteomes" id="UP000053259">
    <property type="component" value="Unassembled WGS sequence"/>
</dbReference>
<dbReference type="STRING" id="253628.A0A0D1XTQ8"/>
<feature type="compositionally biased region" description="Pro residues" evidence="1">
    <location>
        <begin position="70"/>
        <end position="79"/>
    </location>
</feature>
<dbReference type="PANTHER" id="PTHR15615">
    <property type="match status" value="1"/>
</dbReference>
<dbReference type="Pfam" id="PF08613">
    <property type="entry name" value="Cyclin"/>
    <property type="match status" value="1"/>
</dbReference>
<dbReference type="HOGENOM" id="CLU_052076_0_0_1"/>
<reference evidence="2 3" key="1">
    <citation type="submission" date="2015-01" db="EMBL/GenBank/DDBJ databases">
        <title>The Genome Sequence of Ochroconis gallopava CBS43764.</title>
        <authorList>
            <consortium name="The Broad Institute Genomics Platform"/>
            <person name="Cuomo C."/>
            <person name="de Hoog S."/>
            <person name="Gorbushina A."/>
            <person name="Stielow B."/>
            <person name="Teixiera M."/>
            <person name="Abouelleil A."/>
            <person name="Chapman S.B."/>
            <person name="Priest M."/>
            <person name="Young S.K."/>
            <person name="Wortman J."/>
            <person name="Nusbaum C."/>
            <person name="Birren B."/>
        </authorList>
    </citation>
    <scope>NUCLEOTIDE SEQUENCE [LARGE SCALE GENOMIC DNA]</scope>
    <source>
        <strain evidence="2 3">CBS 43764</strain>
    </source>
</reference>
<evidence type="ECO:0000313" key="3">
    <source>
        <dbReference type="Proteomes" id="UP000053259"/>
    </source>
</evidence>
<evidence type="ECO:0008006" key="4">
    <source>
        <dbReference type="Google" id="ProtNLM"/>
    </source>
</evidence>
<dbReference type="InParanoid" id="A0A0D1XTQ8"/>
<dbReference type="GO" id="GO:0019901">
    <property type="term" value="F:protein kinase binding"/>
    <property type="evidence" value="ECO:0007669"/>
    <property type="project" value="InterPro"/>
</dbReference>
<dbReference type="AlphaFoldDB" id="A0A0D1XTQ8"/>
<feature type="region of interest" description="Disordered" evidence="1">
    <location>
        <begin position="154"/>
        <end position="187"/>
    </location>
</feature>
<dbReference type="VEuPathDB" id="FungiDB:PV09_03313"/>
<dbReference type="GO" id="GO:0000307">
    <property type="term" value="C:cyclin-dependent protein kinase holoenzyme complex"/>
    <property type="evidence" value="ECO:0007669"/>
    <property type="project" value="TreeGrafter"/>
</dbReference>
<dbReference type="OrthoDB" id="5304883at2759"/>
<dbReference type="GeneID" id="27311286"/>
<sequence>MPLVLARASRVAYVTRLVSSASSRSASTLAATAGTSSSTTPTTANATNATTPTSSDDTNTTMSSEHTTPPERPPSPPNPSEDTGLIPNISSPVDQSAIPSPPINGVWDANDILPETAMKMLCRFVQALANANGEIPPTPPIRRTASGNRLVELKTTEAGGKENSRRHHRRTSSRPATPVPSDDIKAPNFLKVDVGSPEATEKEPATPVVGADAVEAHAELQAIARKFFCRVPPPVTLEQYFARLQRYCPMSTAVWLAAGTYIFRLSVEERVVPCTARTMHRLVLGCLRVAMKALEDLRYPQDRFAGVGGVKDTELHLLEVAVCYLMDFDLQVSNEQLYRRMLAFQQAAFQASLISRQIPASEMKLKIPMRVNASAQTA</sequence>
<dbReference type="GO" id="GO:0005634">
    <property type="term" value="C:nucleus"/>
    <property type="evidence" value="ECO:0007669"/>
    <property type="project" value="TreeGrafter"/>
</dbReference>
<keyword evidence="3" id="KW-1185">Reference proteome</keyword>
<feature type="compositionally biased region" description="Basic and acidic residues" evidence="1">
    <location>
        <begin position="154"/>
        <end position="163"/>
    </location>
</feature>
<dbReference type="GO" id="GO:0016538">
    <property type="term" value="F:cyclin-dependent protein serine/threonine kinase regulator activity"/>
    <property type="evidence" value="ECO:0007669"/>
    <property type="project" value="TreeGrafter"/>
</dbReference>
<evidence type="ECO:0000256" key="1">
    <source>
        <dbReference type="SAM" id="MobiDB-lite"/>
    </source>
</evidence>
<dbReference type="InterPro" id="IPR013922">
    <property type="entry name" value="Cyclin_PHO80-like"/>
</dbReference>
<gene>
    <name evidence="2" type="ORF">PV09_03313</name>
</gene>
<proteinExistence type="predicted"/>
<accession>A0A0D1XTQ8</accession>
<dbReference type="PANTHER" id="PTHR15615:SF32">
    <property type="entry name" value="PROTEIN KINASE COMPLEX COMPONENT, PUTATIVE (AFU_ORTHOLOGUE AFUA_2G07660)-RELATED"/>
    <property type="match status" value="1"/>
</dbReference>
<protein>
    <recommendedName>
        <fullName evidence="4">Cyclin-like domain-containing protein</fullName>
    </recommendedName>
</protein>
<dbReference type="EMBL" id="KN847536">
    <property type="protein sequence ID" value="KIW06151.1"/>
    <property type="molecule type" value="Genomic_DNA"/>
</dbReference>
<feature type="compositionally biased region" description="Low complexity" evidence="1">
    <location>
        <begin position="19"/>
        <end position="67"/>
    </location>
</feature>
<evidence type="ECO:0000313" key="2">
    <source>
        <dbReference type="EMBL" id="KIW06151.1"/>
    </source>
</evidence>
<dbReference type="RefSeq" id="XP_016216020.1">
    <property type="nucleotide sequence ID" value="XM_016356497.1"/>
</dbReference>
<name>A0A0D1XTQ8_9PEZI</name>
<feature type="region of interest" description="Disordered" evidence="1">
    <location>
        <begin position="17"/>
        <end position="102"/>
    </location>
</feature>
<dbReference type="CDD" id="cd20558">
    <property type="entry name" value="CYCLIN_ScPCL7-like"/>
    <property type="match status" value="1"/>
</dbReference>
<organism evidence="2 3">
    <name type="scientific">Verruconis gallopava</name>
    <dbReference type="NCBI Taxonomy" id="253628"/>
    <lineage>
        <taxon>Eukaryota</taxon>
        <taxon>Fungi</taxon>
        <taxon>Dikarya</taxon>
        <taxon>Ascomycota</taxon>
        <taxon>Pezizomycotina</taxon>
        <taxon>Dothideomycetes</taxon>
        <taxon>Pleosporomycetidae</taxon>
        <taxon>Venturiales</taxon>
        <taxon>Sympoventuriaceae</taxon>
        <taxon>Verruconis</taxon>
    </lineage>
</organism>
<dbReference type="Gene3D" id="1.10.472.10">
    <property type="entry name" value="Cyclin-like"/>
    <property type="match status" value="1"/>
</dbReference>